<sequence>MLLAAFGGGGYNDHDGSIFREIYFLRIMALASASW</sequence>
<accession>A0A804L7B8</accession>
<evidence type="ECO:0000313" key="2">
    <source>
        <dbReference type="EnsemblPlants" id="Ma11_p13100.1"/>
    </source>
</evidence>
<dbReference type="EnsemblPlants" id="Ma11_t13100.1">
    <property type="protein sequence ID" value="Ma11_p13100.1"/>
    <property type="gene ID" value="Ma11_g13100"/>
</dbReference>
<evidence type="ECO:0000313" key="3">
    <source>
        <dbReference type="Proteomes" id="UP000012960"/>
    </source>
</evidence>
<dbReference type="EMBL" id="HG996475">
    <property type="protein sequence ID" value="CAG1864447.1"/>
    <property type="molecule type" value="Genomic_DNA"/>
</dbReference>
<protein>
    <submittedName>
        <fullName evidence="1">(wild Malaysian banana) hypothetical protein</fullName>
    </submittedName>
</protein>
<dbReference type="Gramene" id="Ma11_t13100.1">
    <property type="protein sequence ID" value="Ma11_p13100.1"/>
    <property type="gene ID" value="Ma11_g13100"/>
</dbReference>
<reference evidence="2" key="2">
    <citation type="submission" date="2021-05" db="UniProtKB">
        <authorList>
            <consortium name="EnsemblPlants"/>
        </authorList>
    </citation>
    <scope>IDENTIFICATION</scope>
    <source>
        <strain evidence="2">subsp. malaccensis</strain>
    </source>
</reference>
<evidence type="ECO:0000313" key="1">
    <source>
        <dbReference type="EMBL" id="CAG1864447.1"/>
    </source>
</evidence>
<proteinExistence type="predicted"/>
<dbReference type="InParanoid" id="A0A804L7B8"/>
<name>A0A804L7B8_MUSAM</name>
<dbReference type="AlphaFoldDB" id="A0A804L7B8"/>
<gene>
    <name evidence="1" type="ORF">GSMUA_11810.1</name>
</gene>
<keyword evidence="3" id="KW-1185">Reference proteome</keyword>
<dbReference type="Proteomes" id="UP000012960">
    <property type="component" value="Unplaced"/>
</dbReference>
<organism evidence="2 3">
    <name type="scientific">Musa acuminata subsp. malaccensis</name>
    <name type="common">Wild banana</name>
    <name type="synonym">Musa malaccensis</name>
    <dbReference type="NCBI Taxonomy" id="214687"/>
    <lineage>
        <taxon>Eukaryota</taxon>
        <taxon>Viridiplantae</taxon>
        <taxon>Streptophyta</taxon>
        <taxon>Embryophyta</taxon>
        <taxon>Tracheophyta</taxon>
        <taxon>Spermatophyta</taxon>
        <taxon>Magnoliopsida</taxon>
        <taxon>Liliopsida</taxon>
        <taxon>Zingiberales</taxon>
        <taxon>Musaceae</taxon>
        <taxon>Musa</taxon>
    </lineage>
</organism>
<reference evidence="1" key="1">
    <citation type="submission" date="2021-03" db="EMBL/GenBank/DDBJ databases">
        <authorList>
            <consortium name="Genoscope - CEA"/>
            <person name="William W."/>
        </authorList>
    </citation>
    <scope>NUCLEOTIDE SEQUENCE</scope>
    <source>
        <strain evidence="1">Doubled-haploid Pahang</strain>
    </source>
</reference>